<comment type="caution">
    <text evidence="2">The sequence shown here is derived from an EMBL/GenBank/DDBJ whole genome shotgun (WGS) entry which is preliminary data.</text>
</comment>
<organism evidence="2 3">
    <name type="scientific">Polysphondylium violaceum</name>
    <dbReference type="NCBI Taxonomy" id="133409"/>
    <lineage>
        <taxon>Eukaryota</taxon>
        <taxon>Amoebozoa</taxon>
        <taxon>Evosea</taxon>
        <taxon>Eumycetozoa</taxon>
        <taxon>Dictyostelia</taxon>
        <taxon>Dictyosteliales</taxon>
        <taxon>Dictyosteliaceae</taxon>
        <taxon>Polysphondylium</taxon>
    </lineage>
</organism>
<dbReference type="Proteomes" id="UP000695562">
    <property type="component" value="Unassembled WGS sequence"/>
</dbReference>
<dbReference type="AlphaFoldDB" id="A0A8J4V7J9"/>
<evidence type="ECO:0000313" key="3">
    <source>
        <dbReference type="Proteomes" id="UP000695562"/>
    </source>
</evidence>
<protein>
    <submittedName>
        <fullName evidence="2">Uncharacterized protein</fullName>
    </submittedName>
</protein>
<keyword evidence="3" id="KW-1185">Reference proteome</keyword>
<dbReference type="EMBL" id="AJWJ01000169">
    <property type="protein sequence ID" value="KAF2074024.1"/>
    <property type="molecule type" value="Genomic_DNA"/>
</dbReference>
<feature type="signal peptide" evidence="1">
    <location>
        <begin position="1"/>
        <end position="21"/>
    </location>
</feature>
<evidence type="ECO:0000256" key="1">
    <source>
        <dbReference type="SAM" id="SignalP"/>
    </source>
</evidence>
<gene>
    <name evidence="2" type="ORF">CYY_004675</name>
</gene>
<feature type="chain" id="PRO_5035249521" evidence="1">
    <location>
        <begin position="22"/>
        <end position="318"/>
    </location>
</feature>
<name>A0A8J4V7J9_9MYCE</name>
<keyword evidence="1" id="KW-0732">Signal</keyword>
<reference evidence="2" key="1">
    <citation type="submission" date="2020-01" db="EMBL/GenBank/DDBJ databases">
        <title>Development of genomics and gene disruption for Polysphondylium violaceum indicates a role for the polyketide synthase stlB in stalk morphogenesis.</title>
        <authorList>
            <person name="Narita B."/>
            <person name="Kawabe Y."/>
            <person name="Kin K."/>
            <person name="Saito T."/>
            <person name="Gibbs R."/>
            <person name="Kuspa A."/>
            <person name="Muzny D."/>
            <person name="Queller D."/>
            <person name="Richards S."/>
            <person name="Strassman J."/>
            <person name="Sucgang R."/>
            <person name="Worley K."/>
            <person name="Schaap P."/>
        </authorList>
    </citation>
    <scope>NUCLEOTIDE SEQUENCE</scope>
    <source>
        <strain evidence="2">QSvi11</strain>
    </source>
</reference>
<accession>A0A8J4V7J9</accession>
<sequence length="318" mass="35633">MKAITTFLLLLGLCALGFVNAYPIKGYGNLTPYNIYTFNQQNNQKYAQALIPQPKQVIAISGSSSDVPQSFDIVYSNSKDSITWGSVNYANGKVSDKHVFGVPKTVTLNNVICAQVVVKPDNNTLYYMTTENKYGDDIIYWVASRVESQDDLNHGTTVWPMGYGDNAQGAFDYTTETDYYIVMINKYAQNSYKAFWLDPYTNSTVKVTNLNAPTSPIFKIFAYKETLYLVQPSRSNYDIIEISSVDWSGQTLNKVSSIKVSTQPNQLDIHVYGDYIAIISRGLNQPQAEVVLVELHKFTVLDFLQGLSSGQGSNYFIF</sequence>
<evidence type="ECO:0000313" key="2">
    <source>
        <dbReference type="EMBL" id="KAF2074024.1"/>
    </source>
</evidence>
<proteinExistence type="predicted"/>